<organism evidence="2 3">
    <name type="scientific">Microthlaspi erraticum</name>
    <dbReference type="NCBI Taxonomy" id="1685480"/>
    <lineage>
        <taxon>Eukaryota</taxon>
        <taxon>Viridiplantae</taxon>
        <taxon>Streptophyta</taxon>
        <taxon>Embryophyta</taxon>
        <taxon>Tracheophyta</taxon>
        <taxon>Spermatophyta</taxon>
        <taxon>Magnoliopsida</taxon>
        <taxon>eudicotyledons</taxon>
        <taxon>Gunneridae</taxon>
        <taxon>Pentapetalae</taxon>
        <taxon>rosids</taxon>
        <taxon>malvids</taxon>
        <taxon>Brassicales</taxon>
        <taxon>Brassicaceae</taxon>
        <taxon>Coluteocarpeae</taxon>
        <taxon>Microthlaspi</taxon>
    </lineage>
</organism>
<protein>
    <submittedName>
        <fullName evidence="2">Uncharacterized protein</fullName>
    </submittedName>
</protein>
<keyword evidence="3" id="KW-1185">Reference proteome</keyword>
<sequence length="92" mass="11070">MVLENSSIHKSHHHHHQHQPHHHHRNSMKESPRVTYAAEEQSQVFQYPDMRRTKSENVGAREVAKEDDVDKEAEEFINFEHRKFCKWMTKSV</sequence>
<dbReference type="Proteomes" id="UP000467841">
    <property type="component" value="Unassembled WGS sequence"/>
</dbReference>
<evidence type="ECO:0000256" key="1">
    <source>
        <dbReference type="SAM" id="MobiDB-lite"/>
    </source>
</evidence>
<comment type="caution">
    <text evidence="2">The sequence shown here is derived from an EMBL/GenBank/DDBJ whole genome shotgun (WGS) entry which is preliminary data.</text>
</comment>
<dbReference type="AlphaFoldDB" id="A0A6D2IAP3"/>
<accession>A0A6D2IAP3</accession>
<evidence type="ECO:0000313" key="2">
    <source>
        <dbReference type="EMBL" id="CAA7023640.1"/>
    </source>
</evidence>
<dbReference type="OrthoDB" id="1097006at2759"/>
<proteinExistence type="predicted"/>
<dbReference type="EMBL" id="CACVBM020000799">
    <property type="protein sequence ID" value="CAA7023640.1"/>
    <property type="molecule type" value="Genomic_DNA"/>
</dbReference>
<name>A0A6D2IAP3_9BRAS</name>
<evidence type="ECO:0000313" key="3">
    <source>
        <dbReference type="Proteomes" id="UP000467841"/>
    </source>
</evidence>
<reference evidence="2" key="1">
    <citation type="submission" date="2020-01" db="EMBL/GenBank/DDBJ databases">
        <authorList>
            <person name="Mishra B."/>
        </authorList>
    </citation>
    <scope>NUCLEOTIDE SEQUENCE [LARGE SCALE GENOMIC DNA]</scope>
</reference>
<gene>
    <name evidence="2" type="ORF">MERR_LOCUS10875</name>
</gene>
<feature type="compositionally biased region" description="Basic residues" evidence="1">
    <location>
        <begin position="9"/>
        <end position="26"/>
    </location>
</feature>
<feature type="region of interest" description="Disordered" evidence="1">
    <location>
        <begin position="1"/>
        <end position="70"/>
    </location>
</feature>